<dbReference type="GO" id="GO:0015074">
    <property type="term" value="P:DNA integration"/>
    <property type="evidence" value="ECO:0007669"/>
    <property type="project" value="InterPro"/>
</dbReference>
<dbReference type="GO" id="GO:0003677">
    <property type="term" value="F:DNA binding"/>
    <property type="evidence" value="ECO:0007669"/>
    <property type="project" value="InterPro"/>
</dbReference>
<dbReference type="AlphaFoldDB" id="A0A8T2NB34"/>
<protein>
    <recommendedName>
        <fullName evidence="1">Transposase Tc1-like domain-containing protein</fullName>
    </recommendedName>
</protein>
<name>A0A8T2NB34_9TELE</name>
<dbReference type="InterPro" id="IPR002492">
    <property type="entry name" value="Transposase_Tc1-like"/>
</dbReference>
<dbReference type="EMBL" id="JAFBMS010000094">
    <property type="protein sequence ID" value="KAG9337154.1"/>
    <property type="molecule type" value="Genomic_DNA"/>
</dbReference>
<proteinExistence type="predicted"/>
<evidence type="ECO:0000313" key="2">
    <source>
        <dbReference type="EMBL" id="KAG9337154.1"/>
    </source>
</evidence>
<feature type="domain" description="Transposase Tc1-like" evidence="1">
    <location>
        <begin position="61"/>
        <end position="123"/>
    </location>
</feature>
<dbReference type="Proteomes" id="UP000824540">
    <property type="component" value="Unassembled WGS sequence"/>
</dbReference>
<evidence type="ECO:0000313" key="3">
    <source>
        <dbReference type="Proteomes" id="UP000824540"/>
    </source>
</evidence>
<reference evidence="2" key="1">
    <citation type="thesis" date="2021" institute="BYU ScholarsArchive" country="Provo, UT, USA">
        <title>Applications of and Algorithms for Genome Assembly and Genomic Analyses with an Emphasis on Marine Teleosts.</title>
        <authorList>
            <person name="Pickett B.D."/>
        </authorList>
    </citation>
    <scope>NUCLEOTIDE SEQUENCE</scope>
    <source>
        <strain evidence="2">HI-2016</strain>
    </source>
</reference>
<accession>A0A8T2NB34</accession>
<dbReference type="GO" id="GO:0006313">
    <property type="term" value="P:DNA transposition"/>
    <property type="evidence" value="ECO:0007669"/>
    <property type="project" value="InterPro"/>
</dbReference>
<evidence type="ECO:0000259" key="1">
    <source>
        <dbReference type="Pfam" id="PF01498"/>
    </source>
</evidence>
<organism evidence="2 3">
    <name type="scientific">Albula glossodonta</name>
    <name type="common">roundjaw bonefish</name>
    <dbReference type="NCBI Taxonomy" id="121402"/>
    <lineage>
        <taxon>Eukaryota</taxon>
        <taxon>Metazoa</taxon>
        <taxon>Chordata</taxon>
        <taxon>Craniata</taxon>
        <taxon>Vertebrata</taxon>
        <taxon>Euteleostomi</taxon>
        <taxon>Actinopterygii</taxon>
        <taxon>Neopterygii</taxon>
        <taxon>Teleostei</taxon>
        <taxon>Albuliformes</taxon>
        <taxon>Albulidae</taxon>
        <taxon>Albula</taxon>
    </lineage>
</organism>
<sequence length="134" mass="15711">MGRRKNLSDFDNGQMIVARLLGRSLSITARLAGCSRSAVVSTYLQWSEEGQTTNRRQDIWRPRRSTVAQVAENFNDGYRSNVSQRTVHRTLLLMGLRSCRSVRVPMLTPVHRRNRLQWARQRRKWTLEDWKKVA</sequence>
<gene>
    <name evidence="2" type="ORF">JZ751_029745</name>
</gene>
<dbReference type="OrthoDB" id="10045182at2759"/>
<comment type="caution">
    <text evidence="2">The sequence shown here is derived from an EMBL/GenBank/DDBJ whole genome shotgun (WGS) entry which is preliminary data.</text>
</comment>
<keyword evidence="3" id="KW-1185">Reference proteome</keyword>
<dbReference type="Pfam" id="PF01498">
    <property type="entry name" value="HTH_Tnp_Tc3_2"/>
    <property type="match status" value="1"/>
</dbReference>